<protein>
    <submittedName>
        <fullName evidence="5">Takeout Protein</fullName>
    </submittedName>
</protein>
<evidence type="ECO:0000256" key="1">
    <source>
        <dbReference type="ARBA" id="ARBA00022729"/>
    </source>
</evidence>
<keyword evidence="2" id="KW-0090">Biological rhythms</keyword>
<dbReference type="SMART" id="SM00700">
    <property type="entry name" value="JHBP"/>
    <property type="match status" value="1"/>
</dbReference>
<dbReference type="PANTHER" id="PTHR11008:SF41">
    <property type="entry name" value="RE70318P"/>
    <property type="match status" value="1"/>
</dbReference>
<accession>A0A0K8TUQ8</accession>
<feature type="signal peptide" evidence="4">
    <location>
        <begin position="1"/>
        <end position="16"/>
    </location>
</feature>
<dbReference type="Gene3D" id="3.15.10.30">
    <property type="entry name" value="Haemolymph juvenile hormone binding protein"/>
    <property type="match status" value="1"/>
</dbReference>
<dbReference type="InterPro" id="IPR010562">
    <property type="entry name" value="Haemolymph_juvenile_hormone-bd"/>
</dbReference>
<evidence type="ECO:0000313" key="5">
    <source>
        <dbReference type="EMBL" id="JAI18001.1"/>
    </source>
</evidence>
<feature type="chain" id="PRO_5005520295" evidence="4">
    <location>
        <begin position="17"/>
        <end position="237"/>
    </location>
</feature>
<organism evidence="5">
    <name type="scientific">Epiphyas postvittana</name>
    <name type="common">Light brown apple moth</name>
    <dbReference type="NCBI Taxonomy" id="65032"/>
    <lineage>
        <taxon>Eukaryota</taxon>
        <taxon>Metazoa</taxon>
        <taxon>Ecdysozoa</taxon>
        <taxon>Arthropoda</taxon>
        <taxon>Hexapoda</taxon>
        <taxon>Insecta</taxon>
        <taxon>Pterygota</taxon>
        <taxon>Neoptera</taxon>
        <taxon>Endopterygota</taxon>
        <taxon>Lepidoptera</taxon>
        <taxon>Glossata</taxon>
        <taxon>Ditrysia</taxon>
        <taxon>Tortricoidea</taxon>
        <taxon>Tortricidae</taxon>
        <taxon>Tortricinae</taxon>
        <taxon>Epiphyas</taxon>
    </lineage>
</organism>
<keyword evidence="1 4" id="KW-0732">Signal</keyword>
<dbReference type="AlphaFoldDB" id="A0A0K8TUQ8"/>
<dbReference type="FunFam" id="3.15.10.30:FF:000001">
    <property type="entry name" value="Takeout-like protein 1"/>
    <property type="match status" value="1"/>
</dbReference>
<sequence length="237" mass="25755">MLRYFCFLAVILGARSASAPFIKPCKAEDTTCILASAQAAIPILANGIPELGVPSLDPMTLKLVTTDEAGLHLALKDNTVTGLKGCTADGVKLDTKKGKLVVVIRCSVVLRGNYKLSGNLLVFPIQGEGKNTITIRDIVIKASTEITNVAGADGQTHWHINKWRHTYQVKTSTTFDFDNLFNGNKLLADPVNAFVNSNWREVMEEIAQPIVRSIVERVVEAVEAFFAAVPADQLYLA</sequence>
<proteinExistence type="inferred from homology"/>
<evidence type="ECO:0000256" key="3">
    <source>
        <dbReference type="ARBA" id="ARBA00060902"/>
    </source>
</evidence>
<dbReference type="InterPro" id="IPR038606">
    <property type="entry name" value="To_sf"/>
</dbReference>
<evidence type="ECO:0000256" key="2">
    <source>
        <dbReference type="ARBA" id="ARBA00023108"/>
    </source>
</evidence>
<dbReference type="PANTHER" id="PTHR11008">
    <property type="entry name" value="PROTEIN TAKEOUT-LIKE PROTEIN"/>
    <property type="match status" value="1"/>
</dbReference>
<reference evidence="5" key="1">
    <citation type="journal article" date="2015" name="PLoS ONE">
        <title>The Peripheral Olfactory Repertoire of the Lightbrown Apple Moth, Epiphyas postvittana.</title>
        <authorList>
            <person name="Corcoran J.A."/>
            <person name="Jordan M.D."/>
            <person name="Thrimawithana A.H."/>
            <person name="Crowhurst R.N."/>
            <person name="Newcomb R.D."/>
        </authorList>
    </citation>
    <scope>NUCLEOTIDE SEQUENCE</scope>
</reference>
<name>A0A0K8TUQ8_EPIPO</name>
<dbReference type="GO" id="GO:0007623">
    <property type="term" value="P:circadian rhythm"/>
    <property type="evidence" value="ECO:0007669"/>
    <property type="project" value="UniProtKB-ARBA"/>
</dbReference>
<evidence type="ECO:0000256" key="4">
    <source>
        <dbReference type="SAM" id="SignalP"/>
    </source>
</evidence>
<comment type="similarity">
    <text evidence="3">Belongs to the TO family.</text>
</comment>
<dbReference type="GO" id="GO:0005615">
    <property type="term" value="C:extracellular space"/>
    <property type="evidence" value="ECO:0007669"/>
    <property type="project" value="TreeGrafter"/>
</dbReference>
<dbReference type="EMBL" id="GCVX01000229">
    <property type="protein sequence ID" value="JAI18001.1"/>
    <property type="molecule type" value="Transcribed_RNA"/>
</dbReference>
<dbReference type="Pfam" id="PF06585">
    <property type="entry name" value="JHBP"/>
    <property type="match status" value="1"/>
</dbReference>